<dbReference type="RefSeq" id="WP_093069841.1">
    <property type="nucleotide sequence ID" value="NZ_FNQP01000020.1"/>
</dbReference>
<organism evidence="1 2">
    <name type="scientific">Thiothrix caldifontis</name>
    <dbReference type="NCBI Taxonomy" id="525918"/>
    <lineage>
        <taxon>Bacteria</taxon>
        <taxon>Pseudomonadati</taxon>
        <taxon>Pseudomonadota</taxon>
        <taxon>Gammaproteobacteria</taxon>
        <taxon>Thiotrichales</taxon>
        <taxon>Thiotrichaceae</taxon>
        <taxon>Thiothrix</taxon>
    </lineage>
</organism>
<proteinExistence type="predicted"/>
<sequence>MAGISDAMRDAVHQHAPTSLMGMQQRLFSFWFNSFIYNQIWEDPTVDMQALQLTSESRVLTIASGGCNVLNYLTANPAHITAIDLNPYHLSLTRLKLAALKHLPDHAAFYDFFGYADRDTNPAHYEQYIRPHLDDALDGFWQGRSILGQKRIHMFRDGLYRQTRFGYFMRFLHWIARRTNYHPEKLLTATSLYEQKAIFQQHIAPFFDNKLVKFLGKLPMSVFSLGIPPQQYKAMKEQGNLIEQYRERVERLACDTPIQNNYFAWQGFSHSYDHEKRQAIPDYLKAENYDAIRNQLGKVDTHLGSMIDFLEQQAPHSYDRFVFLDAQDWMTDEVLTQLWTQVARVGKPGTRIIFRTAAAESPLESALPVELRSQFVYEAELSAQLFQQDRSAIYGGFHLYRKAD</sequence>
<evidence type="ECO:0000313" key="1">
    <source>
        <dbReference type="EMBL" id="SEA95925.1"/>
    </source>
</evidence>
<dbReference type="SUPFAM" id="SSF53335">
    <property type="entry name" value="S-adenosyl-L-methionine-dependent methyltransferases"/>
    <property type="match status" value="1"/>
</dbReference>
<dbReference type="InterPro" id="IPR021829">
    <property type="entry name" value="DUF3419"/>
</dbReference>
<dbReference type="AlphaFoldDB" id="A0A1H4FF61"/>
<evidence type="ECO:0000313" key="2">
    <source>
        <dbReference type="Proteomes" id="UP000199397"/>
    </source>
</evidence>
<reference evidence="1 2" key="1">
    <citation type="submission" date="2016-10" db="EMBL/GenBank/DDBJ databases">
        <authorList>
            <person name="de Groot N.N."/>
        </authorList>
    </citation>
    <scope>NUCLEOTIDE SEQUENCE [LARGE SCALE GENOMIC DNA]</scope>
    <source>
        <strain evidence="1 2">DSM 21228</strain>
    </source>
</reference>
<protein>
    <submittedName>
        <fullName evidence="1">S-adenosylmethionine-diacylglycerol 3-amino-3-carboxypropyl transferase</fullName>
    </submittedName>
</protein>
<dbReference type="Pfam" id="PF11899">
    <property type="entry name" value="DUF3419"/>
    <property type="match status" value="1"/>
</dbReference>
<dbReference type="OrthoDB" id="1522784at2"/>
<dbReference type="PANTHER" id="PTHR47473:SF1">
    <property type="entry name" value="METHYLTRANSFERASE DOMAIN-CONTAINING PROTEIN"/>
    <property type="match status" value="1"/>
</dbReference>
<dbReference type="PANTHER" id="PTHR47473">
    <property type="entry name" value="BTA1P"/>
    <property type="match status" value="1"/>
</dbReference>
<dbReference type="STRING" id="525918.SAMN05660964_02948"/>
<keyword evidence="1" id="KW-0808">Transferase</keyword>
<dbReference type="EMBL" id="FNQP01000020">
    <property type="protein sequence ID" value="SEA95925.1"/>
    <property type="molecule type" value="Genomic_DNA"/>
</dbReference>
<name>A0A1H4FF61_9GAMM</name>
<keyword evidence="2" id="KW-1185">Reference proteome</keyword>
<accession>A0A1H4FF61</accession>
<dbReference type="InterPro" id="IPR029063">
    <property type="entry name" value="SAM-dependent_MTases_sf"/>
</dbReference>
<gene>
    <name evidence="1" type="ORF">SAMN05660964_02948</name>
</gene>
<dbReference type="Proteomes" id="UP000199397">
    <property type="component" value="Unassembled WGS sequence"/>
</dbReference>
<dbReference type="GO" id="GO:0016740">
    <property type="term" value="F:transferase activity"/>
    <property type="evidence" value="ECO:0007669"/>
    <property type="project" value="UniProtKB-KW"/>
</dbReference>